<dbReference type="Proteomes" id="UP000719766">
    <property type="component" value="Unassembled WGS sequence"/>
</dbReference>
<evidence type="ECO:0000313" key="3">
    <source>
        <dbReference type="Proteomes" id="UP000719766"/>
    </source>
</evidence>
<accession>A0A9P7J0B9</accession>
<reference evidence="2" key="1">
    <citation type="journal article" date="2020" name="New Phytol.">
        <title>Comparative genomics reveals dynamic genome evolution in host specialist ectomycorrhizal fungi.</title>
        <authorList>
            <person name="Lofgren L.A."/>
            <person name="Nguyen N.H."/>
            <person name="Vilgalys R."/>
            <person name="Ruytinx J."/>
            <person name="Liao H.L."/>
            <person name="Branco S."/>
            <person name="Kuo A."/>
            <person name="LaButti K."/>
            <person name="Lipzen A."/>
            <person name="Andreopoulos W."/>
            <person name="Pangilinan J."/>
            <person name="Riley R."/>
            <person name="Hundley H."/>
            <person name="Na H."/>
            <person name="Barry K."/>
            <person name="Grigoriev I.V."/>
            <person name="Stajich J.E."/>
            <person name="Kennedy P.G."/>
        </authorList>
    </citation>
    <scope>NUCLEOTIDE SEQUENCE</scope>
    <source>
        <strain evidence="2">S12</strain>
    </source>
</reference>
<organism evidence="2 3">
    <name type="scientific">Suillus plorans</name>
    <dbReference type="NCBI Taxonomy" id="116603"/>
    <lineage>
        <taxon>Eukaryota</taxon>
        <taxon>Fungi</taxon>
        <taxon>Dikarya</taxon>
        <taxon>Basidiomycota</taxon>
        <taxon>Agaricomycotina</taxon>
        <taxon>Agaricomycetes</taxon>
        <taxon>Agaricomycetidae</taxon>
        <taxon>Boletales</taxon>
        <taxon>Suillineae</taxon>
        <taxon>Suillaceae</taxon>
        <taxon>Suillus</taxon>
    </lineage>
</organism>
<feature type="transmembrane region" description="Helical" evidence="1">
    <location>
        <begin position="64"/>
        <end position="82"/>
    </location>
</feature>
<name>A0A9P7J0B9_9AGAM</name>
<keyword evidence="1" id="KW-0812">Transmembrane</keyword>
<evidence type="ECO:0000256" key="1">
    <source>
        <dbReference type="SAM" id="Phobius"/>
    </source>
</evidence>
<evidence type="ECO:0000313" key="2">
    <source>
        <dbReference type="EMBL" id="KAG1798662.1"/>
    </source>
</evidence>
<keyword evidence="3" id="KW-1185">Reference proteome</keyword>
<keyword evidence="1" id="KW-0472">Membrane</keyword>
<protein>
    <submittedName>
        <fullName evidence="2">Uncharacterized protein</fullName>
    </submittedName>
</protein>
<comment type="caution">
    <text evidence="2">The sequence shown here is derived from an EMBL/GenBank/DDBJ whole genome shotgun (WGS) entry which is preliminary data.</text>
</comment>
<dbReference type="AlphaFoldDB" id="A0A9P7J0B9"/>
<gene>
    <name evidence="2" type="ORF">HD556DRAFT_1352373</name>
</gene>
<keyword evidence="1" id="KW-1133">Transmembrane helix</keyword>
<dbReference type="EMBL" id="JABBWE010000013">
    <property type="protein sequence ID" value="KAG1798662.1"/>
    <property type="molecule type" value="Genomic_DNA"/>
</dbReference>
<dbReference type="GeneID" id="64596159"/>
<sequence length="121" mass="13735">MFSSPSSLPSTVELLTRLFSSYKVTCNRYSPPTGQLSWRNSVMGASGTGNTSIIDHPPPKKHPISYIVAFKVILVFILVLRCRDDAGVSYRHGLLAGVFNLLSSYLWYRLSFYHWCTSWNR</sequence>
<feature type="transmembrane region" description="Helical" evidence="1">
    <location>
        <begin position="94"/>
        <end position="115"/>
    </location>
</feature>
<proteinExistence type="predicted"/>
<dbReference type="RefSeq" id="XP_041163348.1">
    <property type="nucleotide sequence ID" value="XM_041302395.1"/>
</dbReference>